<dbReference type="InterPro" id="IPR021242">
    <property type="entry name" value="DUF2799"/>
</dbReference>
<proteinExistence type="predicted"/>
<evidence type="ECO:0000313" key="4">
    <source>
        <dbReference type="Proteomes" id="UP001501011"/>
    </source>
</evidence>
<evidence type="ECO:0000313" key="3">
    <source>
        <dbReference type="EMBL" id="GAA4362720.1"/>
    </source>
</evidence>
<feature type="signal peptide" evidence="2">
    <location>
        <begin position="1"/>
        <end position="19"/>
    </location>
</feature>
<keyword evidence="2" id="KW-0732">Signal</keyword>
<name>A0ABP8ILT4_9GAMM</name>
<dbReference type="PROSITE" id="PS51257">
    <property type="entry name" value="PROKAR_LIPOPROTEIN"/>
    <property type="match status" value="1"/>
</dbReference>
<comment type="caution">
    <text evidence="3">The sequence shown here is derived from an EMBL/GenBank/DDBJ whole genome shotgun (WGS) entry which is preliminary data.</text>
</comment>
<dbReference type="RefSeq" id="WP_345292815.1">
    <property type="nucleotide sequence ID" value="NZ_BAABFV010000002.1"/>
</dbReference>
<evidence type="ECO:0000256" key="1">
    <source>
        <dbReference type="SAM" id="Coils"/>
    </source>
</evidence>
<feature type="coiled-coil region" evidence="1">
    <location>
        <begin position="112"/>
        <end position="169"/>
    </location>
</feature>
<dbReference type="EMBL" id="BAABFV010000002">
    <property type="protein sequence ID" value="GAA4362720.1"/>
    <property type="molecule type" value="Genomic_DNA"/>
</dbReference>
<reference evidence="4" key="1">
    <citation type="journal article" date="2019" name="Int. J. Syst. Evol. Microbiol.">
        <title>The Global Catalogue of Microorganisms (GCM) 10K type strain sequencing project: providing services to taxonomists for standard genome sequencing and annotation.</title>
        <authorList>
            <consortium name="The Broad Institute Genomics Platform"/>
            <consortium name="The Broad Institute Genome Sequencing Center for Infectious Disease"/>
            <person name="Wu L."/>
            <person name="Ma J."/>
        </authorList>
    </citation>
    <scope>NUCLEOTIDE SEQUENCE [LARGE SCALE GENOMIC DNA]</scope>
    <source>
        <strain evidence="4">JCM 17728</strain>
    </source>
</reference>
<keyword evidence="4" id="KW-1185">Reference proteome</keyword>
<dbReference type="Proteomes" id="UP001501011">
    <property type="component" value="Unassembled WGS sequence"/>
</dbReference>
<accession>A0ABP8ILT4</accession>
<feature type="chain" id="PRO_5046185682" description="DUF2799 domain-containing protein" evidence="2">
    <location>
        <begin position="20"/>
        <end position="181"/>
    </location>
</feature>
<dbReference type="Pfam" id="PF10973">
    <property type="entry name" value="DUF2799"/>
    <property type="match status" value="1"/>
</dbReference>
<evidence type="ECO:0008006" key="5">
    <source>
        <dbReference type="Google" id="ProtNLM"/>
    </source>
</evidence>
<organism evidence="3 4">
    <name type="scientific">Kangiella marina</name>
    <dbReference type="NCBI Taxonomy" id="1079178"/>
    <lineage>
        <taxon>Bacteria</taxon>
        <taxon>Pseudomonadati</taxon>
        <taxon>Pseudomonadota</taxon>
        <taxon>Gammaproteobacteria</taxon>
        <taxon>Kangiellales</taxon>
        <taxon>Kangiellaceae</taxon>
        <taxon>Kangiella</taxon>
    </lineage>
</organism>
<gene>
    <name evidence="3" type="ORF">GCM10023151_17170</name>
</gene>
<keyword evidence="1" id="KW-0175">Coiled coil</keyword>
<sequence length="181" mass="20966">MTKLRLLLILLSAALTLTGCSTLSESECAVGNWYQIGFKDGKRGKDSDYVIEHESSCAEYGVFIDREEYEQGRQRGLDQYCVGANGYQRGSSGSYPNQSCSQRYVDYHQSYYDGLLARYDSLQITLEELHKEHEILRQVIRRIDDEEEIERLNLELDEIDDDIDSVQSSLTRTRNLLDRFR</sequence>
<protein>
    <recommendedName>
        <fullName evidence="5">DUF2799 domain-containing protein</fullName>
    </recommendedName>
</protein>
<evidence type="ECO:0000256" key="2">
    <source>
        <dbReference type="SAM" id="SignalP"/>
    </source>
</evidence>